<organism evidence="6 7">
    <name type="scientific">Amycolatopsis alkalitolerans</name>
    <dbReference type="NCBI Taxonomy" id="2547244"/>
    <lineage>
        <taxon>Bacteria</taxon>
        <taxon>Bacillati</taxon>
        <taxon>Actinomycetota</taxon>
        <taxon>Actinomycetes</taxon>
        <taxon>Pseudonocardiales</taxon>
        <taxon>Pseudonocardiaceae</taxon>
        <taxon>Amycolatopsis</taxon>
    </lineage>
</organism>
<dbReference type="GO" id="GO:0006629">
    <property type="term" value="P:lipid metabolic process"/>
    <property type="evidence" value="ECO:0007669"/>
    <property type="project" value="UniProtKB-KW"/>
</dbReference>
<evidence type="ECO:0000256" key="2">
    <source>
        <dbReference type="ARBA" id="ARBA00022516"/>
    </source>
</evidence>
<dbReference type="PANTHER" id="PTHR37323:SF1">
    <property type="entry name" value="L-ORNITHINE N(ALPHA)-ACYLTRANSFERASE"/>
    <property type="match status" value="1"/>
</dbReference>
<keyword evidence="4" id="KW-0443">Lipid metabolism</keyword>
<dbReference type="Proteomes" id="UP000305546">
    <property type="component" value="Unassembled WGS sequence"/>
</dbReference>
<evidence type="ECO:0000313" key="7">
    <source>
        <dbReference type="Proteomes" id="UP000305546"/>
    </source>
</evidence>
<dbReference type="PANTHER" id="PTHR37323">
    <property type="entry name" value="GCN5-RELATED N-ACETYLTRANSFERASE"/>
    <property type="match status" value="1"/>
</dbReference>
<keyword evidence="2" id="KW-0444">Lipid biosynthesis</keyword>
<evidence type="ECO:0000256" key="4">
    <source>
        <dbReference type="ARBA" id="ARBA00023098"/>
    </source>
</evidence>
<accession>A0A5C4M7P2</accession>
<keyword evidence="3 6" id="KW-0808">Transferase</keyword>
<name>A0A5C4M7P2_9PSEU</name>
<dbReference type="SUPFAM" id="SSF55729">
    <property type="entry name" value="Acyl-CoA N-acyltransferases (Nat)"/>
    <property type="match status" value="1"/>
</dbReference>
<keyword evidence="7" id="KW-1185">Reference proteome</keyword>
<gene>
    <name evidence="6" type="ORF">FG385_04485</name>
</gene>
<keyword evidence="5" id="KW-0012">Acyltransferase</keyword>
<dbReference type="Gene3D" id="3.40.630.30">
    <property type="match status" value="1"/>
</dbReference>
<evidence type="ECO:0000313" key="6">
    <source>
        <dbReference type="EMBL" id="TNC28536.1"/>
    </source>
</evidence>
<sequence>MTTLIDTRYQAVVTTDPAIVTGCLALRRQVFSAEFGAGDDRDEFDEVCEHLAVLHDGEVVGTYRILLPGASESLYPQGEFALDALAPLRPELVEIGRSCVHPAHRTGAVINLMWATLGRYAQSAGYRHLAGCASVSLADGGVTAADTWELTRARHLSPAGLRVEPHRPWVPLPRTQERPSYAAVPPLLRGYLRLGAWVCGPPAHDPEFAVADFFTLLSFDRVGPRYRRYLFGDGR</sequence>
<dbReference type="RefSeq" id="WP_139095314.1">
    <property type="nucleotide sequence ID" value="NZ_VDFW01000003.1"/>
</dbReference>
<dbReference type="Pfam" id="PF13444">
    <property type="entry name" value="Acetyltransf_5"/>
    <property type="match status" value="1"/>
</dbReference>
<dbReference type="AlphaFoldDB" id="A0A5C4M7P2"/>
<evidence type="ECO:0000256" key="5">
    <source>
        <dbReference type="ARBA" id="ARBA00023315"/>
    </source>
</evidence>
<proteinExistence type="predicted"/>
<comment type="pathway">
    <text evidence="1">Lipid metabolism.</text>
</comment>
<dbReference type="EMBL" id="VDFW01000003">
    <property type="protein sequence ID" value="TNC28536.1"/>
    <property type="molecule type" value="Genomic_DNA"/>
</dbReference>
<dbReference type="InterPro" id="IPR016181">
    <property type="entry name" value="Acyl_CoA_acyltransferase"/>
</dbReference>
<dbReference type="InterPro" id="IPR052351">
    <property type="entry name" value="Ornithine_N-alpha-AT"/>
</dbReference>
<comment type="caution">
    <text evidence="6">The sequence shown here is derived from an EMBL/GenBank/DDBJ whole genome shotgun (WGS) entry which is preliminary data.</text>
</comment>
<reference evidence="6 7" key="1">
    <citation type="submission" date="2019-06" db="EMBL/GenBank/DDBJ databases">
        <title>Amycolatopsis alkalitolerans sp. nov., isolated from Gastrodia elata Blume.</title>
        <authorList>
            <person name="Narsing Rao M.P."/>
            <person name="Li W.J."/>
        </authorList>
    </citation>
    <scope>NUCLEOTIDE SEQUENCE [LARGE SCALE GENOMIC DNA]</scope>
    <source>
        <strain evidence="6 7">SYSUP0005</strain>
    </source>
</reference>
<protein>
    <submittedName>
        <fullName evidence="6">GNAT family N-acetyltransferase</fullName>
    </submittedName>
</protein>
<dbReference type="OrthoDB" id="9787072at2"/>
<dbReference type="GO" id="GO:0016746">
    <property type="term" value="F:acyltransferase activity"/>
    <property type="evidence" value="ECO:0007669"/>
    <property type="project" value="UniProtKB-KW"/>
</dbReference>
<evidence type="ECO:0000256" key="3">
    <source>
        <dbReference type="ARBA" id="ARBA00022679"/>
    </source>
</evidence>
<evidence type="ECO:0000256" key="1">
    <source>
        <dbReference type="ARBA" id="ARBA00005189"/>
    </source>
</evidence>